<reference evidence="1 2" key="1">
    <citation type="submission" date="2023-07" db="EMBL/GenBank/DDBJ databases">
        <title>Sorghum-associated microbial communities from plants grown in Nebraska, USA.</title>
        <authorList>
            <person name="Schachtman D."/>
        </authorList>
    </citation>
    <scope>NUCLEOTIDE SEQUENCE [LARGE SCALE GENOMIC DNA]</scope>
    <source>
        <strain evidence="1 2">CC482</strain>
    </source>
</reference>
<dbReference type="EMBL" id="JAUSSU010000003">
    <property type="protein sequence ID" value="MDQ0112435.1"/>
    <property type="molecule type" value="Genomic_DNA"/>
</dbReference>
<gene>
    <name evidence="1" type="ORF">J2T15_001870</name>
</gene>
<evidence type="ECO:0000313" key="1">
    <source>
        <dbReference type="EMBL" id="MDQ0112435.1"/>
    </source>
</evidence>
<dbReference type="RefSeq" id="WP_307203281.1">
    <property type="nucleotide sequence ID" value="NZ_JAUSSU010000003.1"/>
</dbReference>
<evidence type="ECO:0008006" key="3">
    <source>
        <dbReference type="Google" id="ProtNLM"/>
    </source>
</evidence>
<dbReference type="Gene3D" id="3.20.80.10">
    <property type="entry name" value="Regulatory factor, effector binding domain"/>
    <property type="match status" value="1"/>
</dbReference>
<comment type="caution">
    <text evidence="1">The sequence shown here is derived from an EMBL/GenBank/DDBJ whole genome shotgun (WGS) entry which is preliminary data.</text>
</comment>
<dbReference type="InterPro" id="IPR011256">
    <property type="entry name" value="Reg_factor_effector_dom_sf"/>
</dbReference>
<name>A0ABT9U183_PAEHA</name>
<sequence>MVNDYRKIYKPVYHMKPDMIELLQVPPLQFIVQEGRGRLNTLGRPAEDYWAVWKTVNQLKRMSKERNNYQFKLMPHEIVWHEKVSEEEWTFTEMMQVPDSIDFDMYDEANRAVEKRYRKQIMPKTKLIMIDQGFCIQKLHIGHYRESYKTVEELRKYAEDHGYKVSEDRREIYLNPPDCYPTPDRWETIVRLQIKAL</sequence>
<keyword evidence="2" id="KW-1185">Reference proteome</keyword>
<protein>
    <recommendedName>
        <fullName evidence="3">GyrI-like small molecule binding domain-containing protein</fullName>
    </recommendedName>
</protein>
<proteinExistence type="predicted"/>
<evidence type="ECO:0000313" key="2">
    <source>
        <dbReference type="Proteomes" id="UP001229346"/>
    </source>
</evidence>
<organism evidence="1 2">
    <name type="scientific">Paenibacillus harenae</name>
    <dbReference type="NCBI Taxonomy" id="306543"/>
    <lineage>
        <taxon>Bacteria</taxon>
        <taxon>Bacillati</taxon>
        <taxon>Bacillota</taxon>
        <taxon>Bacilli</taxon>
        <taxon>Bacillales</taxon>
        <taxon>Paenibacillaceae</taxon>
        <taxon>Paenibacillus</taxon>
    </lineage>
</organism>
<dbReference type="SUPFAM" id="SSF55136">
    <property type="entry name" value="Probable bacterial effector-binding domain"/>
    <property type="match status" value="1"/>
</dbReference>
<dbReference type="Proteomes" id="UP001229346">
    <property type="component" value="Unassembled WGS sequence"/>
</dbReference>
<accession>A0ABT9U183</accession>